<dbReference type="InterPro" id="IPR029058">
    <property type="entry name" value="AB_hydrolase_fold"/>
</dbReference>
<dbReference type="InterPro" id="IPR013736">
    <property type="entry name" value="Xaa-Pro_dipept_C"/>
</dbReference>
<evidence type="ECO:0000313" key="3">
    <source>
        <dbReference type="EMBL" id="KAL2824323.1"/>
    </source>
</evidence>
<organism evidence="3 4">
    <name type="scientific">Aspergillus pseudoustus</name>
    <dbReference type="NCBI Taxonomy" id="1810923"/>
    <lineage>
        <taxon>Eukaryota</taxon>
        <taxon>Fungi</taxon>
        <taxon>Dikarya</taxon>
        <taxon>Ascomycota</taxon>
        <taxon>Pezizomycotina</taxon>
        <taxon>Eurotiomycetes</taxon>
        <taxon>Eurotiomycetidae</taxon>
        <taxon>Eurotiales</taxon>
        <taxon>Aspergillaceae</taxon>
        <taxon>Aspergillus</taxon>
        <taxon>Aspergillus subgen. Nidulantes</taxon>
    </lineage>
</organism>
<dbReference type="Pfam" id="PF08530">
    <property type="entry name" value="PepX_C"/>
    <property type="match status" value="1"/>
</dbReference>
<feature type="domain" description="Xaa-Pro dipeptidyl-peptidase C-terminal" evidence="2">
    <location>
        <begin position="324"/>
        <end position="564"/>
    </location>
</feature>
<dbReference type="SMART" id="SM00939">
    <property type="entry name" value="PepX_C"/>
    <property type="match status" value="1"/>
</dbReference>
<protein>
    <submittedName>
        <fullName evidence="3">Hydrolase CocE/NonD family protein</fullName>
    </submittedName>
</protein>
<dbReference type="Pfam" id="PF02129">
    <property type="entry name" value="Peptidase_S15"/>
    <property type="match status" value="1"/>
</dbReference>
<dbReference type="Gene3D" id="3.40.50.1820">
    <property type="entry name" value="alpha/beta hydrolase"/>
    <property type="match status" value="1"/>
</dbReference>
<dbReference type="InterPro" id="IPR050585">
    <property type="entry name" value="Xaa-Pro_dipeptidyl-ppase/CocE"/>
</dbReference>
<name>A0ABR4IBR2_9EURO</name>
<comment type="caution">
    <text evidence="3">The sequence shown here is derived from an EMBL/GenBank/DDBJ whole genome shotgun (WGS) entry which is preliminary data.</text>
</comment>
<accession>A0ABR4IBR2</accession>
<dbReference type="SUPFAM" id="SSF53474">
    <property type="entry name" value="alpha/beta-Hydrolases"/>
    <property type="match status" value="1"/>
</dbReference>
<reference evidence="3 4" key="1">
    <citation type="submission" date="2024-07" db="EMBL/GenBank/DDBJ databases">
        <title>Section-level genome sequencing and comparative genomics of Aspergillus sections Usti and Cavernicolus.</title>
        <authorList>
            <consortium name="Lawrence Berkeley National Laboratory"/>
            <person name="Nybo J.L."/>
            <person name="Vesth T.C."/>
            <person name="Theobald S."/>
            <person name="Frisvad J.C."/>
            <person name="Larsen T.O."/>
            <person name="Kjaerboelling I."/>
            <person name="Rothschild-Mancinelli K."/>
            <person name="Lyhne E.K."/>
            <person name="Kogle M.E."/>
            <person name="Barry K."/>
            <person name="Clum A."/>
            <person name="Na H."/>
            <person name="Ledsgaard L."/>
            <person name="Lin J."/>
            <person name="Lipzen A."/>
            <person name="Kuo A."/>
            <person name="Riley R."/>
            <person name="Mondo S."/>
            <person name="Labutti K."/>
            <person name="Haridas S."/>
            <person name="Pangalinan J."/>
            <person name="Salamov A.A."/>
            <person name="Simmons B.A."/>
            <person name="Magnuson J.K."/>
            <person name="Chen J."/>
            <person name="Drula E."/>
            <person name="Henrissat B."/>
            <person name="Wiebenga A."/>
            <person name="Lubbers R.J."/>
            <person name="Gomes A.C."/>
            <person name="Makela M.R."/>
            <person name="Stajich J."/>
            <person name="Grigoriev I.V."/>
            <person name="Mortensen U.H."/>
            <person name="De Vries R.P."/>
            <person name="Baker S.E."/>
            <person name="Andersen M.R."/>
        </authorList>
    </citation>
    <scope>NUCLEOTIDE SEQUENCE [LARGE SCALE GENOMIC DNA]</scope>
    <source>
        <strain evidence="3 4">CBS 123904</strain>
    </source>
</reference>
<evidence type="ECO:0000259" key="2">
    <source>
        <dbReference type="SMART" id="SM00939"/>
    </source>
</evidence>
<gene>
    <name evidence="3" type="ORF">BJY01DRAFT_241711</name>
</gene>
<dbReference type="EMBL" id="JBFXLU010000569">
    <property type="protein sequence ID" value="KAL2824323.1"/>
    <property type="molecule type" value="Genomic_DNA"/>
</dbReference>
<dbReference type="GO" id="GO:0016787">
    <property type="term" value="F:hydrolase activity"/>
    <property type="evidence" value="ECO:0007669"/>
    <property type="project" value="UniProtKB-KW"/>
</dbReference>
<dbReference type="Proteomes" id="UP001610446">
    <property type="component" value="Unassembled WGS sequence"/>
</dbReference>
<dbReference type="NCBIfam" id="TIGR00976">
    <property type="entry name" value="CocE_NonD"/>
    <property type="match status" value="1"/>
</dbReference>
<dbReference type="Gene3D" id="1.10.3020.20">
    <property type="match status" value="1"/>
</dbReference>
<keyword evidence="1 3" id="KW-0378">Hydrolase</keyword>
<evidence type="ECO:0000256" key="1">
    <source>
        <dbReference type="ARBA" id="ARBA00022801"/>
    </source>
</evidence>
<keyword evidence="4" id="KW-1185">Reference proteome</keyword>
<dbReference type="PANTHER" id="PTHR43056:SF10">
    <property type="entry name" value="COCE_NOND FAMILY, PUTATIVE (AFU_ORTHOLOGUE AFUA_7G00600)-RELATED"/>
    <property type="match status" value="1"/>
</dbReference>
<dbReference type="InterPro" id="IPR005674">
    <property type="entry name" value="CocE/Ser_esterase"/>
</dbReference>
<evidence type="ECO:0000313" key="4">
    <source>
        <dbReference type="Proteomes" id="UP001610446"/>
    </source>
</evidence>
<dbReference type="PANTHER" id="PTHR43056">
    <property type="entry name" value="PEPTIDASE S9 PROLYL OLIGOPEPTIDASE"/>
    <property type="match status" value="1"/>
</dbReference>
<dbReference type="Gene3D" id="2.60.120.260">
    <property type="entry name" value="Galactose-binding domain-like"/>
    <property type="match status" value="1"/>
</dbReference>
<proteinExistence type="predicted"/>
<dbReference type="InterPro" id="IPR000383">
    <property type="entry name" value="Xaa-Pro-like_dom"/>
</dbReference>
<dbReference type="SUPFAM" id="SSF49785">
    <property type="entry name" value="Galactose-binding domain-like"/>
    <property type="match status" value="1"/>
</dbReference>
<dbReference type="InterPro" id="IPR008979">
    <property type="entry name" value="Galactose-bd-like_sf"/>
</dbReference>
<sequence>MDRIGEIKVLFKQGVSSVDHPRYPRFNPETKILRKGSILKDGALALPCDILWERDVEMVLRDDNKIYLDILRPPVSGARVPAIISSGGFGKNGGVNRMITDQSPWRNGIPQATVSSLEKFEALDPAYWCFHGYALIHPDIRGSWKSEGDSYINSTVDGKDGYDLIEWIAAQPWSNKTVTMAGNSYLAQTQWFVGAERPPHLTCLAPWEGWSDLYNDNVQRGGIPNPEFQQGLLDNCMPGQGRTEDVAAMTWNYPLWNDYWEDRRARCDKIEVPMYVTASWTNALHTRGTFRGWIESSSEQKWLRVHDSHEWPDLYYPQNVEDLRKFFDHFMKGESNGWEFTPKVRLSILNPGHQNVINRPEGEFPLTRQVSQKLFLDADKGTLVSNICPPEESGVRFEAQAGEASFVYEFRQRTELTGFFKLRLFVQAIGNDDIDLFTKFCKLDSTGALVETRCIDVGYLQHDPVAARKELDELHQLGDKHVGVYFSEGSTGRLRVSHRQLDTKRSTPHQPHYTHLHPQPLQEDEIVPVEIEMWPHGIIWEAGEILKLGDIIIHTGGQFKSHLLVPLIP</sequence>